<keyword evidence="7" id="KW-1015">Disulfide bond</keyword>
<evidence type="ECO:0000256" key="3">
    <source>
        <dbReference type="ARBA" id="ARBA00017161"/>
    </source>
</evidence>
<dbReference type="PROSITE" id="PS00134">
    <property type="entry name" value="TRYPSIN_HIS"/>
    <property type="match status" value="1"/>
</dbReference>
<dbReference type="InterPro" id="IPR001254">
    <property type="entry name" value="Trypsin_dom"/>
</dbReference>
<evidence type="ECO:0000256" key="1">
    <source>
        <dbReference type="ARBA" id="ARBA00001656"/>
    </source>
</evidence>
<feature type="domain" description="Peptidase S1" evidence="10">
    <location>
        <begin position="31"/>
        <end position="267"/>
    </location>
</feature>
<evidence type="ECO:0000256" key="8">
    <source>
        <dbReference type="RuleBase" id="RU363034"/>
    </source>
</evidence>
<evidence type="ECO:0000256" key="4">
    <source>
        <dbReference type="ARBA" id="ARBA00022670"/>
    </source>
</evidence>
<protein>
    <recommendedName>
        <fullName evidence="3">Acrosin</fullName>
        <ecNumber evidence="2">3.4.21.10</ecNumber>
    </recommendedName>
</protein>
<keyword evidence="4 8" id="KW-0645">Protease</keyword>
<dbReference type="InterPro" id="IPR043504">
    <property type="entry name" value="Peptidase_S1_PA_chymotrypsin"/>
</dbReference>
<reference evidence="11" key="4">
    <citation type="submission" date="2025-09" db="UniProtKB">
        <authorList>
            <consortium name="Ensembl"/>
        </authorList>
    </citation>
    <scope>IDENTIFICATION</scope>
    <source>
        <strain evidence="11">HNI</strain>
    </source>
</reference>
<keyword evidence="6 8" id="KW-0720">Serine protease</keyword>
<feature type="signal peptide" evidence="9">
    <location>
        <begin position="1"/>
        <end position="18"/>
    </location>
</feature>
<dbReference type="FunFam" id="2.40.10.10:FF:000003">
    <property type="entry name" value="Transmembrane serine protease 3"/>
    <property type="match status" value="1"/>
</dbReference>
<dbReference type="InterPro" id="IPR009003">
    <property type="entry name" value="Peptidase_S1_PA"/>
</dbReference>
<evidence type="ECO:0000259" key="10">
    <source>
        <dbReference type="PROSITE" id="PS50240"/>
    </source>
</evidence>
<evidence type="ECO:0000256" key="9">
    <source>
        <dbReference type="SAM" id="SignalP"/>
    </source>
</evidence>
<dbReference type="SUPFAM" id="SSF50494">
    <property type="entry name" value="Trypsin-like serine proteases"/>
    <property type="match status" value="1"/>
</dbReference>
<dbReference type="InterPro" id="IPR033116">
    <property type="entry name" value="TRYPSIN_SER"/>
</dbReference>
<dbReference type="GO" id="GO:0006508">
    <property type="term" value="P:proteolysis"/>
    <property type="evidence" value="ECO:0007669"/>
    <property type="project" value="UniProtKB-KW"/>
</dbReference>
<dbReference type="PANTHER" id="PTHR24252">
    <property type="entry name" value="ACROSIN-RELATED"/>
    <property type="match status" value="1"/>
</dbReference>
<reference evidence="11 12" key="2">
    <citation type="submission" date="2017-04" db="EMBL/GenBank/DDBJ databases">
        <title>CpG methylation of centromeres and impact of large insertions on vertebrate speciation.</title>
        <authorList>
            <person name="Ichikawa K."/>
            <person name="Yoshimura J."/>
            <person name="Morishita S."/>
        </authorList>
    </citation>
    <scope>NUCLEOTIDE SEQUENCE</scope>
    <source>
        <strain evidence="11 12">HNI</strain>
    </source>
</reference>
<dbReference type="PROSITE" id="PS50240">
    <property type="entry name" value="TRYPSIN_DOM"/>
    <property type="match status" value="1"/>
</dbReference>
<dbReference type="PANTHER" id="PTHR24252:SF8">
    <property type="entry name" value="ACROSIN"/>
    <property type="match status" value="1"/>
</dbReference>
<keyword evidence="9" id="KW-0732">Signal</keyword>
<dbReference type="Gene3D" id="2.40.10.10">
    <property type="entry name" value="Trypsin-like serine proteases"/>
    <property type="match status" value="2"/>
</dbReference>
<feature type="chain" id="PRO_5018052458" description="Acrosin" evidence="9">
    <location>
        <begin position="19"/>
        <end position="355"/>
    </location>
</feature>
<comment type="catalytic activity">
    <reaction evidence="1">
        <text>Preferential cleavage: Arg-|-Xaa, Lys-|-Xaa.</text>
        <dbReference type="EC" id="3.4.21.10"/>
    </reaction>
</comment>
<evidence type="ECO:0000313" key="11">
    <source>
        <dbReference type="Ensembl" id="ENSORLP00020027070.1"/>
    </source>
</evidence>
<dbReference type="Ensembl" id="ENSORLT00020000293.1">
    <property type="protein sequence ID" value="ENSORLP00020027070.1"/>
    <property type="gene ID" value="ENSORLG00020009889.1"/>
</dbReference>
<name>A0A3P9M2F8_ORYLA</name>
<dbReference type="Proteomes" id="UP000265180">
    <property type="component" value="Chromosome 7"/>
</dbReference>
<evidence type="ECO:0000256" key="6">
    <source>
        <dbReference type="ARBA" id="ARBA00022825"/>
    </source>
</evidence>
<evidence type="ECO:0000256" key="2">
    <source>
        <dbReference type="ARBA" id="ARBA00012050"/>
    </source>
</evidence>
<reference evidence="11" key="3">
    <citation type="submission" date="2025-08" db="UniProtKB">
        <authorList>
            <consortium name="Ensembl"/>
        </authorList>
    </citation>
    <scope>IDENTIFICATION</scope>
    <source>
        <strain evidence="11">HNI</strain>
    </source>
</reference>
<dbReference type="InterPro" id="IPR018114">
    <property type="entry name" value="TRYPSIN_HIS"/>
</dbReference>
<dbReference type="AlphaFoldDB" id="A0A3P9M2F8"/>
<dbReference type="PROSITE" id="PS00135">
    <property type="entry name" value="TRYPSIN_SER"/>
    <property type="match status" value="1"/>
</dbReference>
<sequence length="355" mass="40380">MLPFIVLDMFVCSCPGCGQRPLIGPPGMSRIVGGREAVEGAWPWQVSIQINSKHHCGGTILDSHWVLTASHCFSKYLHVRVVAGLRVWSDPGAHSQIRYISEMKMHEDYDDFTSDSDIMLLRLRSPFKFTSHVQPACTPYSVTHEFVLNFTHCFITGWGSSYYKGWCRLMNNLQEAEVELIERRRCNQFTWYDGFITENMLCAGLESGAADSCQGDSGGALQCYSESDDRFYVVGVTSFGEECGLPRRPGVYSRISRFADWLKAVQAQAAAATFLQSARSSPLSCGRDCWRSLPVLLDIYLFKLSPASLQQYWSYSSAQFRARYQLRRGKQRRMWIYLSTSGCIRMERSRELVAY</sequence>
<keyword evidence="5 8" id="KW-0378">Hydrolase</keyword>
<dbReference type="InterPro" id="IPR001314">
    <property type="entry name" value="Peptidase_S1A"/>
</dbReference>
<dbReference type="SMART" id="SM00020">
    <property type="entry name" value="Tryp_SPc"/>
    <property type="match status" value="1"/>
</dbReference>
<dbReference type="PRINTS" id="PR00722">
    <property type="entry name" value="CHYMOTRYPSIN"/>
</dbReference>
<dbReference type="CDD" id="cd00190">
    <property type="entry name" value="Tryp_SPc"/>
    <property type="match status" value="1"/>
</dbReference>
<accession>A0A3P9M2F8</accession>
<evidence type="ECO:0000256" key="7">
    <source>
        <dbReference type="ARBA" id="ARBA00023157"/>
    </source>
</evidence>
<dbReference type="EC" id="3.4.21.10" evidence="2"/>
<organism evidence="11 12">
    <name type="scientific">Oryzias latipes</name>
    <name type="common">Japanese rice fish</name>
    <name type="synonym">Japanese killifish</name>
    <dbReference type="NCBI Taxonomy" id="8090"/>
    <lineage>
        <taxon>Eukaryota</taxon>
        <taxon>Metazoa</taxon>
        <taxon>Chordata</taxon>
        <taxon>Craniata</taxon>
        <taxon>Vertebrata</taxon>
        <taxon>Euteleostomi</taxon>
        <taxon>Actinopterygii</taxon>
        <taxon>Neopterygii</taxon>
        <taxon>Teleostei</taxon>
        <taxon>Neoteleostei</taxon>
        <taxon>Acanthomorphata</taxon>
        <taxon>Ovalentaria</taxon>
        <taxon>Atherinomorphae</taxon>
        <taxon>Beloniformes</taxon>
        <taxon>Adrianichthyidae</taxon>
        <taxon>Oryziinae</taxon>
        <taxon>Oryzias</taxon>
    </lineage>
</organism>
<reference key="1">
    <citation type="journal article" date="2007" name="Nature">
        <title>The medaka draft genome and insights into vertebrate genome evolution.</title>
        <authorList>
            <person name="Kasahara M."/>
            <person name="Naruse K."/>
            <person name="Sasaki S."/>
            <person name="Nakatani Y."/>
            <person name="Qu W."/>
            <person name="Ahsan B."/>
            <person name="Yamada T."/>
            <person name="Nagayasu Y."/>
            <person name="Doi K."/>
            <person name="Kasai Y."/>
            <person name="Jindo T."/>
            <person name="Kobayashi D."/>
            <person name="Shimada A."/>
            <person name="Toyoda A."/>
            <person name="Kuroki Y."/>
            <person name="Fujiyama A."/>
            <person name="Sasaki T."/>
            <person name="Shimizu A."/>
            <person name="Asakawa S."/>
            <person name="Shimizu N."/>
            <person name="Hashimoto S."/>
            <person name="Yang J."/>
            <person name="Lee Y."/>
            <person name="Matsushima K."/>
            <person name="Sugano S."/>
            <person name="Sakaizumi M."/>
            <person name="Narita T."/>
            <person name="Ohishi K."/>
            <person name="Haga S."/>
            <person name="Ohta F."/>
            <person name="Nomoto H."/>
            <person name="Nogata K."/>
            <person name="Morishita T."/>
            <person name="Endo T."/>
            <person name="Shin-I T."/>
            <person name="Takeda H."/>
            <person name="Morishita S."/>
            <person name="Kohara Y."/>
        </authorList>
    </citation>
    <scope>NUCLEOTIDE SEQUENCE [LARGE SCALE GENOMIC DNA]</scope>
    <source>
        <strain>Hd-rR</strain>
    </source>
</reference>
<dbReference type="Pfam" id="PF00089">
    <property type="entry name" value="Trypsin"/>
    <property type="match status" value="1"/>
</dbReference>
<dbReference type="GO" id="GO:0004252">
    <property type="term" value="F:serine-type endopeptidase activity"/>
    <property type="evidence" value="ECO:0007669"/>
    <property type="project" value="InterPro"/>
</dbReference>
<evidence type="ECO:0000313" key="12">
    <source>
        <dbReference type="Proteomes" id="UP000265180"/>
    </source>
</evidence>
<evidence type="ECO:0000256" key="5">
    <source>
        <dbReference type="ARBA" id="ARBA00022801"/>
    </source>
</evidence>
<proteinExistence type="predicted"/>